<protein>
    <recommendedName>
        <fullName evidence="3">Winged helix-turn-helix domain-containing protein</fullName>
    </recommendedName>
</protein>
<dbReference type="AlphaFoldDB" id="A0A1I2HIF6"/>
<name>A0A1I2HIF6_9MICO</name>
<evidence type="ECO:0000313" key="1">
    <source>
        <dbReference type="EMBL" id="SFF29479.1"/>
    </source>
</evidence>
<dbReference type="OrthoDB" id="9787207at2"/>
<keyword evidence="2" id="KW-1185">Reference proteome</keyword>
<proteinExistence type="predicted"/>
<gene>
    <name evidence="1" type="ORF">SAMN04488035_2367</name>
</gene>
<dbReference type="Pfam" id="PF06224">
    <property type="entry name" value="AlkZ-like"/>
    <property type="match status" value="1"/>
</dbReference>
<dbReference type="PANTHER" id="PTHR30528">
    <property type="entry name" value="CYTOPLASMIC PROTEIN"/>
    <property type="match status" value="1"/>
</dbReference>
<dbReference type="EMBL" id="FONZ01000004">
    <property type="protein sequence ID" value="SFF29479.1"/>
    <property type="molecule type" value="Genomic_DNA"/>
</dbReference>
<dbReference type="STRING" id="285351.SAMN04488035_2367"/>
<reference evidence="2" key="1">
    <citation type="submission" date="2016-10" db="EMBL/GenBank/DDBJ databases">
        <authorList>
            <person name="Varghese N."/>
            <person name="Submissions S."/>
        </authorList>
    </citation>
    <scope>NUCLEOTIDE SEQUENCE [LARGE SCALE GENOMIC DNA]</scope>
    <source>
        <strain evidence="2">DSM 19083</strain>
    </source>
</reference>
<sequence>MSLRTDTLSLAEARRVALAAQGLHRPSPDGSGTAPTLRTFERVVATTGLLQIDSVNVLARAHLMPVYSRVGPYATSLLDRAAGSPPRRLVEAWAHEASFVPPSTYPLLEWRRRRYRTQAWGRIASAEATHPGVVAEVRRVITERGETTASQMHEILAHPRGPRDAWGWNWTAAKLALEFLFFTGEISAARRNAAFERCYDLTERVLPPAVRDAPAVDDASAVRALLAIGARAHGVGTARCFADYFRLRGPAVTQAMRELVDAGEVRPVQVAGWSRPTFLHRDAVLPRAARAVTLLSPFDPLVFERRRLAELFGFHYRIEIYTPAARRLHGYYVLPLLVGDRLVARLDLKADRTRGALRVLNAFSEPSSADAPTTAALGPVVESARAELARMAGWLGLGEVEVADDGRGDLLSRLGAHAVSSPR</sequence>
<organism evidence="1 2">
    <name type="scientific">Flavimobilis marinus</name>
    <dbReference type="NCBI Taxonomy" id="285351"/>
    <lineage>
        <taxon>Bacteria</taxon>
        <taxon>Bacillati</taxon>
        <taxon>Actinomycetota</taxon>
        <taxon>Actinomycetes</taxon>
        <taxon>Micrococcales</taxon>
        <taxon>Jonesiaceae</taxon>
        <taxon>Flavimobilis</taxon>
    </lineage>
</organism>
<dbReference type="PANTHER" id="PTHR30528:SF0">
    <property type="entry name" value="CYTOPLASMIC PROTEIN"/>
    <property type="match status" value="1"/>
</dbReference>
<dbReference type="RefSeq" id="WP_093379001.1">
    <property type="nucleotide sequence ID" value="NZ_BNAN01000004.1"/>
</dbReference>
<evidence type="ECO:0008006" key="3">
    <source>
        <dbReference type="Google" id="ProtNLM"/>
    </source>
</evidence>
<accession>A0A1I2HIF6</accession>
<dbReference type="InterPro" id="IPR009351">
    <property type="entry name" value="AlkZ-like"/>
</dbReference>
<evidence type="ECO:0000313" key="2">
    <source>
        <dbReference type="Proteomes" id="UP000198520"/>
    </source>
</evidence>
<dbReference type="Proteomes" id="UP000198520">
    <property type="component" value="Unassembled WGS sequence"/>
</dbReference>